<proteinExistence type="predicted"/>
<dbReference type="EMBL" id="FORA01000001">
    <property type="protein sequence ID" value="SFI48206.1"/>
    <property type="molecule type" value="Genomic_DNA"/>
</dbReference>
<sequence>MSDDWVALLGVKGGPAIRPGSNMPTSILVRIGGRTVLVDAGLGVARGVCDQGVPLTGIDLIVVTHLHSDHYLELGPLLHTAWTAGLTRPVPIIGPAGLDDYWRHFLSSMAFDIDLRIADEGRVPLAPLAQIATLNDGVVFNEDGLKIEAIRNHHPPIEDSFALRLRAGGKCLVLSGDTAPFDGWDAAVAGADLLVHEAMLTAGVDAVIAGLAHPDPRLRDHILRAHTDAADLGHMATRAGVKALALNHFVPDGMAQFTESHWTDAVRQGWSGPLTIGRDGQRISF</sequence>
<dbReference type="OrthoDB" id="9803916at2"/>
<feature type="domain" description="Metallo-beta-lactamase" evidence="2">
    <location>
        <begin position="23"/>
        <end position="226"/>
    </location>
</feature>
<dbReference type="CDD" id="cd07719">
    <property type="entry name" value="arylsulfatase_AtsA-like_MBL-fold"/>
    <property type="match status" value="1"/>
</dbReference>
<dbReference type="SMART" id="SM00849">
    <property type="entry name" value="Lactamase_B"/>
    <property type="match status" value="1"/>
</dbReference>
<reference evidence="3 4" key="1">
    <citation type="submission" date="2016-10" db="EMBL/GenBank/DDBJ databases">
        <authorList>
            <person name="de Groot N.N."/>
        </authorList>
    </citation>
    <scope>NUCLEOTIDE SEQUENCE [LARGE SCALE GENOMIC DNA]</scope>
    <source>
        <strain evidence="3 4">DSM 19073</strain>
    </source>
</reference>
<keyword evidence="1" id="KW-0378">Hydrolase</keyword>
<dbReference type="SUPFAM" id="SSF56281">
    <property type="entry name" value="Metallo-hydrolase/oxidoreductase"/>
    <property type="match status" value="1"/>
</dbReference>
<accession>A0A1I3IJS6</accession>
<dbReference type="GO" id="GO:0042781">
    <property type="term" value="F:3'-tRNA processing endoribonuclease activity"/>
    <property type="evidence" value="ECO:0007669"/>
    <property type="project" value="TreeGrafter"/>
</dbReference>
<dbReference type="RefSeq" id="WP_092777676.1">
    <property type="nucleotide sequence ID" value="NZ_FORA01000001.1"/>
</dbReference>
<keyword evidence="4" id="KW-1185">Reference proteome</keyword>
<evidence type="ECO:0000313" key="3">
    <source>
        <dbReference type="EMBL" id="SFI48206.1"/>
    </source>
</evidence>
<dbReference type="Pfam" id="PF23023">
    <property type="entry name" value="Anti-Pycsar_Apyc1"/>
    <property type="match status" value="1"/>
</dbReference>
<dbReference type="STRING" id="390807.SAMN04488095_1001"/>
<evidence type="ECO:0000256" key="1">
    <source>
        <dbReference type="ARBA" id="ARBA00022801"/>
    </source>
</evidence>
<gene>
    <name evidence="3" type="ORF">SAMN04488095_1001</name>
</gene>
<name>A0A1I3IJS6_9RHOB</name>
<organism evidence="3 4">
    <name type="scientific">Jannaschia pohangensis</name>
    <dbReference type="NCBI Taxonomy" id="390807"/>
    <lineage>
        <taxon>Bacteria</taxon>
        <taxon>Pseudomonadati</taxon>
        <taxon>Pseudomonadota</taxon>
        <taxon>Alphaproteobacteria</taxon>
        <taxon>Rhodobacterales</taxon>
        <taxon>Roseobacteraceae</taxon>
        <taxon>Jannaschia</taxon>
    </lineage>
</organism>
<dbReference type="InterPro" id="IPR036866">
    <property type="entry name" value="RibonucZ/Hydroxyglut_hydro"/>
</dbReference>
<dbReference type="PANTHER" id="PTHR46018">
    <property type="entry name" value="ZINC PHOSPHODIESTERASE ELAC PROTEIN 1"/>
    <property type="match status" value="1"/>
</dbReference>
<dbReference type="Proteomes" id="UP000199110">
    <property type="component" value="Unassembled WGS sequence"/>
</dbReference>
<evidence type="ECO:0000259" key="2">
    <source>
        <dbReference type="SMART" id="SM00849"/>
    </source>
</evidence>
<evidence type="ECO:0000313" key="4">
    <source>
        <dbReference type="Proteomes" id="UP000199110"/>
    </source>
</evidence>
<dbReference type="Gene3D" id="3.60.15.10">
    <property type="entry name" value="Ribonuclease Z/Hydroxyacylglutathione hydrolase-like"/>
    <property type="match status" value="1"/>
</dbReference>
<protein>
    <submittedName>
        <fullName evidence="3">Ribonuclease BN, tRNA processing enzyme</fullName>
    </submittedName>
</protein>
<dbReference type="PANTHER" id="PTHR46018:SF2">
    <property type="entry name" value="ZINC PHOSPHODIESTERASE ELAC PROTEIN 1"/>
    <property type="match status" value="1"/>
</dbReference>
<dbReference type="AlphaFoldDB" id="A0A1I3IJS6"/>
<dbReference type="InterPro" id="IPR044094">
    <property type="entry name" value="AtsA-like_MBL-fold"/>
</dbReference>
<dbReference type="InterPro" id="IPR001279">
    <property type="entry name" value="Metallo-B-lactamas"/>
</dbReference>